<gene>
    <name evidence="2" type="ORF">XENORESO_021198</name>
</gene>
<feature type="non-terminal residue" evidence="2">
    <location>
        <position position="1"/>
    </location>
</feature>
<evidence type="ECO:0000313" key="3">
    <source>
        <dbReference type="Proteomes" id="UP001444071"/>
    </source>
</evidence>
<name>A0ABV0WHH4_9TELE</name>
<sequence length="50" mass="5065">ASSLELLPAAVALSLPSSPVSTSATQTTSPGNTKPLLTCLSTLQHHSGQY</sequence>
<keyword evidence="3" id="KW-1185">Reference proteome</keyword>
<accession>A0ABV0WHH4</accession>
<dbReference type="EMBL" id="JAHRIM010050925">
    <property type="protein sequence ID" value="MEQ2269042.1"/>
    <property type="molecule type" value="Genomic_DNA"/>
</dbReference>
<evidence type="ECO:0000256" key="1">
    <source>
        <dbReference type="SAM" id="MobiDB-lite"/>
    </source>
</evidence>
<protein>
    <submittedName>
        <fullName evidence="2">Uncharacterized protein</fullName>
    </submittedName>
</protein>
<comment type="caution">
    <text evidence="2">The sequence shown here is derived from an EMBL/GenBank/DDBJ whole genome shotgun (WGS) entry which is preliminary data.</text>
</comment>
<feature type="region of interest" description="Disordered" evidence="1">
    <location>
        <begin position="16"/>
        <end position="36"/>
    </location>
</feature>
<dbReference type="Proteomes" id="UP001444071">
    <property type="component" value="Unassembled WGS sequence"/>
</dbReference>
<reference evidence="2 3" key="1">
    <citation type="submission" date="2021-06" db="EMBL/GenBank/DDBJ databases">
        <authorList>
            <person name="Palmer J.M."/>
        </authorList>
    </citation>
    <scope>NUCLEOTIDE SEQUENCE [LARGE SCALE GENOMIC DNA]</scope>
    <source>
        <strain evidence="2 3">XR_2019</strain>
        <tissue evidence="2">Muscle</tissue>
    </source>
</reference>
<organism evidence="2 3">
    <name type="scientific">Xenotaenia resolanae</name>
    <dbReference type="NCBI Taxonomy" id="208358"/>
    <lineage>
        <taxon>Eukaryota</taxon>
        <taxon>Metazoa</taxon>
        <taxon>Chordata</taxon>
        <taxon>Craniata</taxon>
        <taxon>Vertebrata</taxon>
        <taxon>Euteleostomi</taxon>
        <taxon>Actinopterygii</taxon>
        <taxon>Neopterygii</taxon>
        <taxon>Teleostei</taxon>
        <taxon>Neoteleostei</taxon>
        <taxon>Acanthomorphata</taxon>
        <taxon>Ovalentaria</taxon>
        <taxon>Atherinomorphae</taxon>
        <taxon>Cyprinodontiformes</taxon>
        <taxon>Goodeidae</taxon>
        <taxon>Xenotaenia</taxon>
    </lineage>
</organism>
<feature type="compositionally biased region" description="Low complexity" evidence="1">
    <location>
        <begin position="16"/>
        <end position="25"/>
    </location>
</feature>
<evidence type="ECO:0000313" key="2">
    <source>
        <dbReference type="EMBL" id="MEQ2269042.1"/>
    </source>
</evidence>
<proteinExistence type="predicted"/>